<evidence type="ECO:0000313" key="3">
    <source>
        <dbReference type="Proteomes" id="UP000298050"/>
    </source>
</evidence>
<dbReference type="AlphaFoldDB" id="A0A4Z0M5K0"/>
<dbReference type="RefSeq" id="WP_135441609.1">
    <property type="nucleotide sequence ID" value="NZ_SRLE01000005.1"/>
</dbReference>
<keyword evidence="1" id="KW-0472">Membrane</keyword>
<name>A0A4Z0M5K0_9GAMM</name>
<organism evidence="2 3">
    <name type="scientific">Mangrovimicrobium sediminis</name>
    <dbReference type="NCBI Taxonomy" id="2562682"/>
    <lineage>
        <taxon>Bacteria</taxon>
        <taxon>Pseudomonadati</taxon>
        <taxon>Pseudomonadota</taxon>
        <taxon>Gammaproteobacteria</taxon>
        <taxon>Cellvibrionales</taxon>
        <taxon>Halieaceae</taxon>
        <taxon>Mangrovimicrobium</taxon>
    </lineage>
</organism>
<sequence>MQRHFFLSDNLDELQAVEDELRAAGITPPQMHVLSEDDAAVERRQLHPVEAVLRKNVVRGTERGALIGLLCAGGVLTVCWATGIAHGVAWVPVIFLAVVLLGFCTWEGGLIGIQEKHAEFRRFDEALADGRHLLLVDVDASDEQAMLRVVAQHGALEPAGVGNATPAMVVRLQDRWARFLQLAP</sequence>
<dbReference type="OrthoDB" id="5905880at2"/>
<feature type="transmembrane region" description="Helical" evidence="1">
    <location>
        <begin position="64"/>
        <end position="83"/>
    </location>
</feature>
<keyword evidence="1" id="KW-1133">Transmembrane helix</keyword>
<evidence type="ECO:0000256" key="1">
    <source>
        <dbReference type="SAM" id="Phobius"/>
    </source>
</evidence>
<dbReference type="Proteomes" id="UP000298050">
    <property type="component" value="Unassembled WGS sequence"/>
</dbReference>
<protein>
    <submittedName>
        <fullName evidence="2">NAD/FAD-utilizing enzyme</fullName>
    </submittedName>
</protein>
<gene>
    <name evidence="2" type="ORF">E4634_05460</name>
</gene>
<proteinExistence type="predicted"/>
<reference evidence="2 3" key="1">
    <citation type="submission" date="2019-04" db="EMBL/GenBank/DDBJ databases">
        <title>Taxonomy of novel Haliea sp. from mangrove soil of West Coast of India.</title>
        <authorList>
            <person name="Verma A."/>
            <person name="Kumar P."/>
            <person name="Krishnamurthi S."/>
        </authorList>
    </citation>
    <scope>NUCLEOTIDE SEQUENCE [LARGE SCALE GENOMIC DNA]</scope>
    <source>
        <strain evidence="2 3">SAOS-164</strain>
    </source>
</reference>
<accession>A0A4Z0M5K0</accession>
<comment type="caution">
    <text evidence="2">The sequence shown here is derived from an EMBL/GenBank/DDBJ whole genome shotgun (WGS) entry which is preliminary data.</text>
</comment>
<evidence type="ECO:0000313" key="2">
    <source>
        <dbReference type="EMBL" id="TGD74648.1"/>
    </source>
</evidence>
<keyword evidence="3" id="KW-1185">Reference proteome</keyword>
<keyword evidence="1" id="KW-0812">Transmembrane</keyword>
<feature type="transmembrane region" description="Helical" evidence="1">
    <location>
        <begin position="89"/>
        <end position="113"/>
    </location>
</feature>
<dbReference type="EMBL" id="SRLE01000005">
    <property type="protein sequence ID" value="TGD74648.1"/>
    <property type="molecule type" value="Genomic_DNA"/>
</dbReference>